<dbReference type="SUPFAM" id="SSF51230">
    <property type="entry name" value="Single hybrid motif"/>
    <property type="match status" value="1"/>
</dbReference>
<dbReference type="InterPro" id="IPR029045">
    <property type="entry name" value="ClpP/crotonase-like_dom_sf"/>
</dbReference>
<evidence type="ECO:0000259" key="9">
    <source>
        <dbReference type="PROSITE" id="PS50979"/>
    </source>
</evidence>
<protein>
    <submittedName>
        <fullName evidence="11">Carbamoyl-phosphate synthase large subunit</fullName>
    </submittedName>
</protein>
<evidence type="ECO:0000313" key="11">
    <source>
        <dbReference type="EMBL" id="PDH35672.1"/>
    </source>
</evidence>
<dbReference type="InterPro" id="IPR016185">
    <property type="entry name" value="PreATP-grasp_dom_sf"/>
</dbReference>
<dbReference type="AlphaFoldDB" id="A0A2A5WGX4"/>
<dbReference type="InterPro" id="IPR005479">
    <property type="entry name" value="CPAse_ATP-bd"/>
</dbReference>
<dbReference type="Pfam" id="PF02785">
    <property type="entry name" value="Biotin_carb_C"/>
    <property type="match status" value="1"/>
</dbReference>
<keyword evidence="5" id="KW-0092">Biotin</keyword>
<comment type="caution">
    <text evidence="11">The sequence shown here is derived from an EMBL/GenBank/DDBJ whole genome shotgun (WGS) entry which is preliminary data.</text>
</comment>
<dbReference type="InterPro" id="IPR011053">
    <property type="entry name" value="Single_hybrid_motif"/>
</dbReference>
<dbReference type="Gene3D" id="3.90.226.10">
    <property type="entry name" value="2-enoyl-CoA Hydratase, Chain A, domain 1"/>
    <property type="match status" value="2"/>
</dbReference>
<dbReference type="InterPro" id="IPR034733">
    <property type="entry name" value="AcCoA_carboxyl_beta"/>
</dbReference>
<dbReference type="Pfam" id="PF00364">
    <property type="entry name" value="Biotin_lipoyl"/>
    <property type="match status" value="1"/>
</dbReference>
<comment type="cofactor">
    <cofactor evidence="1">
        <name>biotin</name>
        <dbReference type="ChEBI" id="CHEBI:57586"/>
    </cofactor>
</comment>
<dbReference type="PANTHER" id="PTHR18866:SF33">
    <property type="entry name" value="METHYLCROTONOYL-COA CARBOXYLASE SUBUNIT ALPHA, MITOCHONDRIAL-RELATED"/>
    <property type="match status" value="1"/>
</dbReference>
<dbReference type="GO" id="GO:0005524">
    <property type="term" value="F:ATP binding"/>
    <property type="evidence" value="ECO:0007669"/>
    <property type="project" value="UniProtKB-UniRule"/>
</dbReference>
<dbReference type="InterPro" id="IPR005482">
    <property type="entry name" value="Biotin_COase_C"/>
</dbReference>
<dbReference type="InterPro" id="IPR011763">
    <property type="entry name" value="COA_CT_C"/>
</dbReference>
<evidence type="ECO:0000259" key="10">
    <source>
        <dbReference type="PROSITE" id="PS50989"/>
    </source>
</evidence>
<dbReference type="GO" id="GO:0046872">
    <property type="term" value="F:metal ion binding"/>
    <property type="evidence" value="ECO:0007669"/>
    <property type="project" value="InterPro"/>
</dbReference>
<feature type="domain" description="Lipoyl-binding" evidence="7">
    <location>
        <begin position="510"/>
        <end position="588"/>
    </location>
</feature>
<proteinExistence type="predicted"/>
<reference evidence="11 12" key="1">
    <citation type="submission" date="2017-08" db="EMBL/GenBank/DDBJ databases">
        <title>Fine stratification of microbial communities through a metagenomic profile of the photic zone.</title>
        <authorList>
            <person name="Haro-Moreno J.M."/>
            <person name="Lopez-Perez M."/>
            <person name="De La Torre J."/>
            <person name="Picazo A."/>
            <person name="Camacho A."/>
            <person name="Rodriguez-Valera F."/>
        </authorList>
    </citation>
    <scope>NUCLEOTIDE SEQUENCE [LARGE SCALE GENOMIC DNA]</scope>
    <source>
        <strain evidence="11">MED-G24</strain>
    </source>
</reference>
<gene>
    <name evidence="11" type="ORF">CNE99_10815</name>
</gene>
<evidence type="ECO:0000256" key="5">
    <source>
        <dbReference type="ARBA" id="ARBA00023267"/>
    </source>
</evidence>
<dbReference type="Gene3D" id="2.40.50.100">
    <property type="match status" value="1"/>
</dbReference>
<keyword evidence="4 6" id="KW-0067">ATP-binding</keyword>
<dbReference type="CDD" id="cd06850">
    <property type="entry name" value="biotinyl_domain"/>
    <property type="match status" value="1"/>
</dbReference>
<dbReference type="SUPFAM" id="SSF52096">
    <property type="entry name" value="ClpP/crotonase"/>
    <property type="match status" value="2"/>
</dbReference>
<evidence type="ECO:0000313" key="12">
    <source>
        <dbReference type="Proteomes" id="UP000219327"/>
    </source>
</evidence>
<dbReference type="PROSITE" id="PS00867">
    <property type="entry name" value="CPSASE_2"/>
    <property type="match status" value="1"/>
</dbReference>
<dbReference type="GO" id="GO:0016874">
    <property type="term" value="F:ligase activity"/>
    <property type="evidence" value="ECO:0007669"/>
    <property type="project" value="UniProtKB-KW"/>
</dbReference>
<dbReference type="PROSITE" id="PS50968">
    <property type="entry name" value="BIOTINYL_LIPOYL"/>
    <property type="match status" value="1"/>
</dbReference>
<dbReference type="Pfam" id="PF01039">
    <property type="entry name" value="Carboxyl_trans"/>
    <property type="match status" value="1"/>
</dbReference>
<dbReference type="SUPFAM" id="SSF52440">
    <property type="entry name" value="PreATP-grasp domain"/>
    <property type="match status" value="1"/>
</dbReference>
<dbReference type="InterPro" id="IPR011054">
    <property type="entry name" value="Rudment_hybrid_motif"/>
</dbReference>
<keyword evidence="2" id="KW-0436">Ligase</keyword>
<evidence type="ECO:0000256" key="6">
    <source>
        <dbReference type="PROSITE-ProRule" id="PRU00409"/>
    </source>
</evidence>
<feature type="domain" description="ATP-grasp" evidence="8">
    <location>
        <begin position="119"/>
        <end position="319"/>
    </location>
</feature>
<dbReference type="SUPFAM" id="SSF51246">
    <property type="entry name" value="Rudiment single hybrid motif"/>
    <property type="match status" value="1"/>
</dbReference>
<evidence type="ECO:0000259" key="8">
    <source>
        <dbReference type="PROSITE" id="PS50975"/>
    </source>
</evidence>
<dbReference type="SMART" id="SM00878">
    <property type="entry name" value="Biotin_carb_C"/>
    <property type="match status" value="1"/>
</dbReference>
<organism evidence="11 12">
    <name type="scientific">OM182 bacterium MED-G24</name>
    <dbReference type="NCBI Taxonomy" id="1986255"/>
    <lineage>
        <taxon>Bacteria</taxon>
        <taxon>Pseudomonadati</taxon>
        <taxon>Pseudomonadota</taxon>
        <taxon>Gammaproteobacteria</taxon>
        <taxon>OMG group</taxon>
        <taxon>OM182 clade</taxon>
    </lineage>
</organism>
<dbReference type="InterPro" id="IPR000089">
    <property type="entry name" value="Biotin_lipoyl"/>
</dbReference>
<evidence type="ECO:0000259" key="7">
    <source>
        <dbReference type="PROSITE" id="PS50968"/>
    </source>
</evidence>
<evidence type="ECO:0000256" key="4">
    <source>
        <dbReference type="ARBA" id="ARBA00022840"/>
    </source>
</evidence>
<evidence type="ECO:0000256" key="2">
    <source>
        <dbReference type="ARBA" id="ARBA00022598"/>
    </source>
</evidence>
<accession>A0A2A5WGX4</accession>
<dbReference type="PROSITE" id="PS50989">
    <property type="entry name" value="COA_CT_CTER"/>
    <property type="match status" value="1"/>
</dbReference>
<dbReference type="PROSITE" id="PS50975">
    <property type="entry name" value="ATP_GRASP"/>
    <property type="match status" value="1"/>
</dbReference>
<dbReference type="InterPro" id="IPR011764">
    <property type="entry name" value="Biotin_carboxylation_dom"/>
</dbReference>
<sequence length="1135" mass="121357">MPEHLLVANRGEIAIRILRTAADLGIRTTAIHATDDAASLHTRHADNAIDLGNEGVAAYLDIESIVRVANEVGADAVHPGYGFLSESSAFASACEKAGIRYVGPAAETLAQFGDKAAARALAEQCDVPVLPGVSRAISLSEAEDFFSSLASGNGVMLKAIAGGGGRGMRPVFDGTDLASSFNRATSEAAQAFGSGDIYVEELLPRARHIEVQIIGDGTGDVSHLWDRECSLQRQRQKIVEIAPAFGLTDQLRADVLDAAVRIGSAANYQGVGTIEFLIDVNTEGRFVFMEANARLQVEHTVTEMITGLDLVALQLKIADGATLPELGIDQVKVPQPQGAAIQCRINLESMNPDGTSRPGGGYLTAYEPASGPGVRVDGYGYTGYTTSPFYDSLLAKLIVHGQDLTSAARKTRRALSEFKLEGVRSNIGFLQVLLKETPLDGDLIHTRYVEEQISDLLAVDSDEEPARFFSPERDIRKAGADVDPDDPLAVLNVQRSDSTAPAAVAAPPAQAMIQGPPGTEPVLAPIQGMVIDLTVTIGDEILAGQPVAVLEALKMEHVIKAEQSGIVRELPLSVGDTIFEDTPIVFIEPSEVAGEYNPGEALDLNSIRDDVAEINHFHQLTTDEARVEATTKRHNAGKRTARENINDLCDDGTFFEYGPLVTATRYRNDTIPELEERVIKTAADAMVMGVGKVNSNLVGPENARCVAMSYDYTVLAGTQGGKNHQKQDRMFNVAEKYKLPLVLYTEGGGGRTHGGPRSAGGPGASSVGGLNTRTWRELGKLSGLVPIVGVNSGYCFAGNVVLLGACDVIIATEDSSLGVGGPALIEGGGLGVFAPSEVGPVSIQEPNGVIDVVVKDEIEATDVARRYLSYFQGRVSTWQANDQRKLRHIVPENRRAIYSIREVIETLADAGTVLELRPKFGLAMVTAFIRIEGRPVGVIANNSNSPTGGAIDADAADKASRFMQLCDAFDIPVLSLIDCPGNMVGPEAEKEAQIRHCGRMYVAGANLTVPFFAVILRKSYGLGALAMSTGSFDETFFAISWPTGEFAGMGLEGSIKLGRRSELAAIEDIPKRKARYEELVADAYAWSRALNAGTVFEVDDVIDPATTRDWLIMGLESAPPPEPRAGKKHKWIDTW</sequence>
<dbReference type="Gene3D" id="3.30.470.20">
    <property type="entry name" value="ATP-grasp fold, B domain"/>
    <property type="match status" value="1"/>
</dbReference>
<keyword evidence="3 6" id="KW-0547">Nucleotide-binding</keyword>
<dbReference type="Pfam" id="PF02786">
    <property type="entry name" value="CPSase_L_D2"/>
    <property type="match status" value="1"/>
</dbReference>
<dbReference type="Proteomes" id="UP000219327">
    <property type="component" value="Unassembled WGS sequence"/>
</dbReference>
<name>A0A2A5WGX4_9GAMM</name>
<dbReference type="SUPFAM" id="SSF56059">
    <property type="entry name" value="Glutathione synthetase ATP-binding domain-like"/>
    <property type="match status" value="1"/>
</dbReference>
<evidence type="ECO:0000256" key="3">
    <source>
        <dbReference type="ARBA" id="ARBA00022741"/>
    </source>
</evidence>
<feature type="domain" description="CoA carboxyltransferase C-terminal" evidence="10">
    <location>
        <begin position="882"/>
        <end position="1125"/>
    </location>
</feature>
<evidence type="ECO:0000256" key="1">
    <source>
        <dbReference type="ARBA" id="ARBA00001953"/>
    </source>
</evidence>
<dbReference type="PANTHER" id="PTHR18866">
    <property type="entry name" value="CARBOXYLASE:PYRUVATE/ACETYL-COA/PROPIONYL-COA CARBOXYLASE"/>
    <property type="match status" value="1"/>
</dbReference>
<dbReference type="EMBL" id="NTKD01000085">
    <property type="protein sequence ID" value="PDH35672.1"/>
    <property type="molecule type" value="Genomic_DNA"/>
</dbReference>
<dbReference type="InterPro" id="IPR050856">
    <property type="entry name" value="Biotin_carboxylase_complex"/>
</dbReference>
<dbReference type="InterPro" id="IPR011761">
    <property type="entry name" value="ATP-grasp"/>
</dbReference>
<dbReference type="PROSITE" id="PS50979">
    <property type="entry name" value="BC"/>
    <property type="match status" value="1"/>
</dbReference>
<feature type="domain" description="Biotin carboxylation" evidence="9">
    <location>
        <begin position="1"/>
        <end position="454"/>
    </location>
</feature>
<dbReference type="InterPro" id="IPR005481">
    <property type="entry name" value="BC-like_N"/>
</dbReference>
<dbReference type="Pfam" id="PF00289">
    <property type="entry name" value="Biotin_carb_N"/>
    <property type="match status" value="1"/>
</dbReference>